<feature type="transmembrane region" description="Helical" evidence="7">
    <location>
        <begin position="116"/>
        <end position="136"/>
    </location>
</feature>
<dbReference type="OrthoDB" id="656101at2759"/>
<keyword evidence="10" id="KW-1185">Reference proteome</keyword>
<keyword evidence="3" id="KW-0677">Repeat</keyword>
<dbReference type="GO" id="GO:0016020">
    <property type="term" value="C:membrane"/>
    <property type="evidence" value="ECO:0007669"/>
    <property type="project" value="UniProtKB-SubCell"/>
</dbReference>
<dbReference type="EMBL" id="EQ974002">
    <property type="protein sequence ID" value="EEF35865.1"/>
    <property type="molecule type" value="Genomic_DNA"/>
</dbReference>
<sequence>MSNLIIAPRKKISPPRNTWRGWFRYFHYDETKDSPNEARNVLLVVMALIAAVTFQSGVNPPGGVWQDNDGHHAGRAIYAFQPHTFYVFLVSSTLALSTSLLVIVSLTYRFPLHLEIWVATASMIVTYASAIFAVTPRENVKVCYILITAALPLIMRILIQMLRQLKSEANEPVTEVDEG</sequence>
<dbReference type="eggNOG" id="KOG0504">
    <property type="taxonomic scope" value="Eukaryota"/>
</dbReference>
<dbReference type="InParanoid" id="B9SKE4"/>
<keyword evidence="6 7" id="KW-0472">Membrane</keyword>
<evidence type="ECO:0000313" key="10">
    <source>
        <dbReference type="Proteomes" id="UP000008311"/>
    </source>
</evidence>
<dbReference type="FunCoup" id="B9SKE4">
    <property type="interactions" value="24"/>
</dbReference>
<keyword evidence="2 7" id="KW-0812">Transmembrane</keyword>
<evidence type="ECO:0000313" key="9">
    <source>
        <dbReference type="EMBL" id="EEF35865.1"/>
    </source>
</evidence>
<evidence type="ECO:0000256" key="2">
    <source>
        <dbReference type="ARBA" id="ARBA00022692"/>
    </source>
</evidence>
<feature type="transmembrane region" description="Helical" evidence="7">
    <location>
        <begin position="85"/>
        <end position="104"/>
    </location>
</feature>
<dbReference type="KEGG" id="rcu:8263302"/>
<evidence type="ECO:0000256" key="5">
    <source>
        <dbReference type="ARBA" id="ARBA00023043"/>
    </source>
</evidence>
<keyword evidence="4 7" id="KW-1133">Transmembrane helix</keyword>
<keyword evidence="5" id="KW-0040">ANK repeat</keyword>
<evidence type="ECO:0000256" key="3">
    <source>
        <dbReference type="ARBA" id="ARBA00022737"/>
    </source>
</evidence>
<evidence type="ECO:0000256" key="6">
    <source>
        <dbReference type="ARBA" id="ARBA00023136"/>
    </source>
</evidence>
<organism evidence="9 10">
    <name type="scientific">Ricinus communis</name>
    <name type="common">Castor bean</name>
    <dbReference type="NCBI Taxonomy" id="3988"/>
    <lineage>
        <taxon>Eukaryota</taxon>
        <taxon>Viridiplantae</taxon>
        <taxon>Streptophyta</taxon>
        <taxon>Embryophyta</taxon>
        <taxon>Tracheophyta</taxon>
        <taxon>Spermatophyta</taxon>
        <taxon>Magnoliopsida</taxon>
        <taxon>eudicotyledons</taxon>
        <taxon>Gunneridae</taxon>
        <taxon>Pentapetalae</taxon>
        <taxon>rosids</taxon>
        <taxon>fabids</taxon>
        <taxon>Malpighiales</taxon>
        <taxon>Euphorbiaceae</taxon>
        <taxon>Acalyphoideae</taxon>
        <taxon>Acalypheae</taxon>
        <taxon>Ricinus</taxon>
    </lineage>
</organism>
<feature type="domain" description="PGG" evidence="8">
    <location>
        <begin position="36"/>
        <end position="133"/>
    </location>
</feature>
<evidence type="ECO:0000256" key="1">
    <source>
        <dbReference type="ARBA" id="ARBA00004141"/>
    </source>
</evidence>
<dbReference type="InterPro" id="IPR026961">
    <property type="entry name" value="PGG_dom"/>
</dbReference>
<evidence type="ECO:0000259" key="8">
    <source>
        <dbReference type="Pfam" id="PF13962"/>
    </source>
</evidence>
<dbReference type="Pfam" id="PF13962">
    <property type="entry name" value="PGG"/>
    <property type="match status" value="1"/>
</dbReference>
<proteinExistence type="predicted"/>
<dbReference type="STRING" id="3988.B9SKE4"/>
<feature type="transmembrane region" description="Helical" evidence="7">
    <location>
        <begin position="142"/>
        <end position="159"/>
    </location>
</feature>
<dbReference type="AlphaFoldDB" id="B9SKE4"/>
<accession>B9SKE4</accession>
<protein>
    <recommendedName>
        <fullName evidence="8">PGG domain-containing protein</fullName>
    </recommendedName>
</protein>
<comment type="subcellular location">
    <subcellularLocation>
        <location evidence="1">Membrane</location>
        <topology evidence="1">Multi-pass membrane protein</topology>
    </subcellularLocation>
</comment>
<dbReference type="PANTHER" id="PTHR24186:SF56">
    <property type="entry name" value="PGG DOMAIN-CONTAINING PROTEIN"/>
    <property type="match status" value="1"/>
</dbReference>
<dbReference type="Proteomes" id="UP000008311">
    <property type="component" value="Unassembled WGS sequence"/>
</dbReference>
<name>B9SKE4_RICCO</name>
<evidence type="ECO:0000256" key="7">
    <source>
        <dbReference type="SAM" id="Phobius"/>
    </source>
</evidence>
<reference evidence="10" key="1">
    <citation type="journal article" date="2010" name="Nat. Biotechnol.">
        <title>Draft genome sequence of the oilseed species Ricinus communis.</title>
        <authorList>
            <person name="Chan A.P."/>
            <person name="Crabtree J."/>
            <person name="Zhao Q."/>
            <person name="Lorenzi H."/>
            <person name="Orvis J."/>
            <person name="Puiu D."/>
            <person name="Melake-Berhan A."/>
            <person name="Jones K.M."/>
            <person name="Redman J."/>
            <person name="Chen G."/>
            <person name="Cahoon E.B."/>
            <person name="Gedil M."/>
            <person name="Stanke M."/>
            <person name="Haas B.J."/>
            <person name="Wortman J.R."/>
            <person name="Fraser-Liggett C.M."/>
            <person name="Ravel J."/>
            <person name="Rabinowicz P.D."/>
        </authorList>
    </citation>
    <scope>NUCLEOTIDE SEQUENCE [LARGE SCALE GENOMIC DNA]</scope>
    <source>
        <strain evidence="10">cv. Hale</strain>
    </source>
</reference>
<evidence type="ECO:0000256" key="4">
    <source>
        <dbReference type="ARBA" id="ARBA00022989"/>
    </source>
</evidence>
<dbReference type="PANTHER" id="PTHR24186">
    <property type="entry name" value="PROTEIN PHOSPHATASE 1 REGULATORY SUBUNIT"/>
    <property type="match status" value="1"/>
</dbReference>
<gene>
    <name evidence="9" type="ORF">RCOM_0658430</name>
</gene>